<evidence type="ECO:0000313" key="3">
    <source>
        <dbReference type="Proteomes" id="UP000438429"/>
    </source>
</evidence>
<evidence type="ECO:0000313" key="2">
    <source>
        <dbReference type="EMBL" id="KAF0022148.1"/>
    </source>
</evidence>
<feature type="compositionally biased region" description="Pro residues" evidence="1">
    <location>
        <begin position="461"/>
        <end position="478"/>
    </location>
</feature>
<evidence type="ECO:0000256" key="1">
    <source>
        <dbReference type="SAM" id="MobiDB-lite"/>
    </source>
</evidence>
<feature type="region of interest" description="Disordered" evidence="1">
    <location>
        <begin position="443"/>
        <end position="557"/>
    </location>
</feature>
<feature type="compositionally biased region" description="Basic and acidic residues" evidence="1">
    <location>
        <begin position="491"/>
        <end position="505"/>
    </location>
</feature>
<dbReference type="EMBL" id="VEVO01000080">
    <property type="protein sequence ID" value="KAF0022148.1"/>
    <property type="molecule type" value="Genomic_DNA"/>
</dbReference>
<sequence>MPVRVATRDIGTTVQPPERARSQRPEVSYLEYRTTQPRASSIPRQEAVEKMRPLEEDLELEERIMGPGDDFSGDEENEQVDAASPRSANDQSEREYKELRAATWKGAKKEVEIKNIKTASKRIARDANWGPLETRDGREAYAPEVGQRGYDIPEDWVEDTERSLALTVYAPRREWANYLMTPTYASLTVHKPLTNNFRMAYLAVTHDCMLRRLKKAAYLAAKEAERRKTEAFSMSEEDEDQDQPEEEIFHPMARDLRRPEATSTPVVLAQAGGTSQMALGQNPQPNDERDYREFKKIKDLIRPKKDGEEIKDYLKEVWELVENNSENDGAKRMWLTHITSHNVDHSEPARNHYKRIVCEDLDEEDIILEKACTALDQGKTLSQVWHEIKQVIPPSRYIKVLRTVMNGRRGELGFQQMSKDKTTEAKIEKEVEKWDIAEKWFHEKRKHGAQQQKKTEKPEPKATPQPAPRKPATEPPPSRRSAPEPTQYRRFAPEQRQRWGPERDQAPYQRSPAEPHRYRTEGPGPRRTGPPPPRDIPTQPKRGDYLSPEEYQKLTPE</sequence>
<reference evidence="2 3" key="1">
    <citation type="submission" date="2019-06" db="EMBL/GenBank/DDBJ databases">
        <title>Draft genomes of female and male turbot (Scophthalmus maximus).</title>
        <authorList>
            <person name="Xu H."/>
            <person name="Xu X.-W."/>
            <person name="Shao C."/>
            <person name="Chen S."/>
        </authorList>
    </citation>
    <scope>NUCLEOTIDE SEQUENCE [LARGE SCALE GENOMIC DNA]</scope>
    <source>
        <strain evidence="2">Ysfricsl-2016a</strain>
        <tissue evidence="2">Blood</tissue>
    </source>
</reference>
<dbReference type="Proteomes" id="UP000438429">
    <property type="component" value="Unassembled WGS sequence"/>
</dbReference>
<comment type="caution">
    <text evidence="2">The sequence shown here is derived from an EMBL/GenBank/DDBJ whole genome shotgun (WGS) entry which is preliminary data.</text>
</comment>
<accession>A0A6A4RPZ9</accession>
<dbReference type="AlphaFoldDB" id="A0A6A4RPZ9"/>
<protein>
    <submittedName>
        <fullName evidence="2">Uncharacterized protein</fullName>
    </submittedName>
</protein>
<gene>
    <name evidence="2" type="ORF">F2P81_025602</name>
</gene>
<organism evidence="2 3">
    <name type="scientific">Scophthalmus maximus</name>
    <name type="common">Turbot</name>
    <name type="synonym">Psetta maxima</name>
    <dbReference type="NCBI Taxonomy" id="52904"/>
    <lineage>
        <taxon>Eukaryota</taxon>
        <taxon>Metazoa</taxon>
        <taxon>Chordata</taxon>
        <taxon>Craniata</taxon>
        <taxon>Vertebrata</taxon>
        <taxon>Euteleostomi</taxon>
        <taxon>Actinopterygii</taxon>
        <taxon>Neopterygii</taxon>
        <taxon>Teleostei</taxon>
        <taxon>Neoteleostei</taxon>
        <taxon>Acanthomorphata</taxon>
        <taxon>Carangaria</taxon>
        <taxon>Pleuronectiformes</taxon>
        <taxon>Pleuronectoidei</taxon>
        <taxon>Scophthalmidae</taxon>
        <taxon>Scophthalmus</taxon>
    </lineage>
</organism>
<feature type="region of interest" description="Disordered" evidence="1">
    <location>
        <begin position="1"/>
        <end position="96"/>
    </location>
</feature>
<name>A0A6A4RPZ9_SCOMX</name>
<feature type="compositionally biased region" description="Basic and acidic residues" evidence="1">
    <location>
        <begin position="46"/>
        <end position="55"/>
    </location>
</feature>
<proteinExistence type="predicted"/>
<feature type="compositionally biased region" description="Polar residues" evidence="1">
    <location>
        <begin position="33"/>
        <end position="43"/>
    </location>
</feature>